<evidence type="ECO:0000313" key="2">
    <source>
        <dbReference type="EMBL" id="QFY43201.1"/>
    </source>
</evidence>
<dbReference type="InterPro" id="IPR029063">
    <property type="entry name" value="SAM-dependent_MTases_sf"/>
</dbReference>
<dbReference type="Proteomes" id="UP000325755">
    <property type="component" value="Chromosome"/>
</dbReference>
<keyword evidence="2" id="KW-0489">Methyltransferase</keyword>
<dbReference type="OrthoDB" id="6191410at2"/>
<keyword evidence="3" id="KW-1185">Reference proteome</keyword>
<dbReference type="RefSeq" id="WP_153249182.1">
    <property type="nucleotide sequence ID" value="NZ_CP135727.1"/>
</dbReference>
<dbReference type="SUPFAM" id="SSF53335">
    <property type="entry name" value="S-adenosyl-L-methionine-dependent methyltransferases"/>
    <property type="match status" value="1"/>
</dbReference>
<dbReference type="EMBL" id="CP044205">
    <property type="protein sequence ID" value="QFY43201.1"/>
    <property type="molecule type" value="Genomic_DNA"/>
</dbReference>
<gene>
    <name evidence="2" type="ORF">F6R98_11705</name>
</gene>
<dbReference type="GO" id="GO:0032259">
    <property type="term" value="P:methylation"/>
    <property type="evidence" value="ECO:0007669"/>
    <property type="project" value="UniProtKB-KW"/>
</dbReference>
<feature type="domain" description="Methyltransferase type 11" evidence="1">
    <location>
        <begin position="105"/>
        <end position="159"/>
    </location>
</feature>
<sequence>MMFFRQVPEYRSGQRFNQSLNTMKTTLDNDELRNPRQRFLRWYRSTPAGESLQACEDSLICAMLKGTYNERILQVESLVSLPCAARNELYARIILFKKDRAPYNNTHPQQVQGEMTGLPFADDSMDKVILPHVVEFEHTPEAIVAECVRVLKPEGELIIFAFNPWHLKALRLLFSCANTQYPHHTIQRSLLEKWLHLQECKTTLAAGLNLATPCRVIETKTWRGRIRAQFSAVYALRAQKKRLSPINPHPVTTSYADILPGCMPEISLLRKN</sequence>
<dbReference type="GO" id="GO:0008757">
    <property type="term" value="F:S-adenosylmethionine-dependent methyltransferase activity"/>
    <property type="evidence" value="ECO:0007669"/>
    <property type="project" value="InterPro"/>
</dbReference>
<dbReference type="InParanoid" id="A0A5Q0BLV0"/>
<protein>
    <submittedName>
        <fullName evidence="2">Class I SAM-dependent methyltransferase</fullName>
    </submittedName>
</protein>
<proteinExistence type="predicted"/>
<organism evidence="2 3">
    <name type="scientific">Candidatus Methylospira mobilis</name>
    <dbReference type="NCBI Taxonomy" id="1808979"/>
    <lineage>
        <taxon>Bacteria</taxon>
        <taxon>Pseudomonadati</taxon>
        <taxon>Pseudomonadota</taxon>
        <taxon>Gammaproteobacteria</taxon>
        <taxon>Methylococcales</taxon>
        <taxon>Methylococcaceae</taxon>
        <taxon>Candidatus Methylospira</taxon>
    </lineage>
</organism>
<accession>A0A5Q0BLV0</accession>
<reference evidence="2 3" key="1">
    <citation type="submission" date="2019-09" db="EMBL/GenBank/DDBJ databases">
        <title>Ecophysiology of the spiral-shaped methanotroph Methylospira mobilis as revealed by the complete genome sequence.</title>
        <authorList>
            <person name="Oshkin I.Y."/>
            <person name="Dedysh S.N."/>
            <person name="Miroshnikov K."/>
            <person name="Danilova O.V."/>
            <person name="Hakobyan A."/>
            <person name="Liesack W."/>
        </authorList>
    </citation>
    <scope>NUCLEOTIDE SEQUENCE [LARGE SCALE GENOMIC DNA]</scope>
    <source>
        <strain evidence="2 3">Shm1</strain>
    </source>
</reference>
<keyword evidence="2" id="KW-0808">Transferase</keyword>
<dbReference type="InterPro" id="IPR013216">
    <property type="entry name" value="Methyltransf_11"/>
</dbReference>
<dbReference type="KEGG" id="mmob:F6R98_11705"/>
<evidence type="ECO:0000313" key="3">
    <source>
        <dbReference type="Proteomes" id="UP000325755"/>
    </source>
</evidence>
<evidence type="ECO:0000259" key="1">
    <source>
        <dbReference type="Pfam" id="PF08241"/>
    </source>
</evidence>
<dbReference type="AlphaFoldDB" id="A0A5Q0BLV0"/>
<dbReference type="Pfam" id="PF08241">
    <property type="entry name" value="Methyltransf_11"/>
    <property type="match status" value="1"/>
</dbReference>
<name>A0A5Q0BLV0_9GAMM</name>
<dbReference type="Gene3D" id="3.40.50.150">
    <property type="entry name" value="Vaccinia Virus protein VP39"/>
    <property type="match status" value="1"/>
</dbReference>